<proteinExistence type="predicted"/>
<dbReference type="InterPro" id="IPR008914">
    <property type="entry name" value="PEBP"/>
</dbReference>
<feature type="transmembrane region" description="Helical" evidence="1">
    <location>
        <begin position="7"/>
        <end position="26"/>
    </location>
</feature>
<comment type="caution">
    <text evidence="2">The sequence shown here is derived from an EMBL/GenBank/DDBJ whole genome shotgun (WGS) entry which is preliminary data.</text>
</comment>
<reference evidence="2 3" key="1">
    <citation type="submission" date="2019-06" db="EMBL/GenBank/DDBJ databases">
        <title>Spirosoma utsteinense sp. nov. isolated from Antarctic ice-free soils.</title>
        <authorList>
            <person name="Tahon G."/>
        </authorList>
    </citation>
    <scope>NUCLEOTIDE SEQUENCE [LARGE SCALE GENOMIC DNA]</scope>
    <source>
        <strain evidence="2 3">LMG 31447</strain>
    </source>
</reference>
<evidence type="ECO:0000313" key="2">
    <source>
        <dbReference type="EMBL" id="MBC3793624.1"/>
    </source>
</evidence>
<dbReference type="Gene3D" id="3.90.280.10">
    <property type="entry name" value="PEBP-like"/>
    <property type="match status" value="1"/>
</dbReference>
<evidence type="ECO:0000313" key="3">
    <source>
        <dbReference type="Proteomes" id="UP000700732"/>
    </source>
</evidence>
<dbReference type="RefSeq" id="WP_186739485.1">
    <property type="nucleotide sequence ID" value="NZ_VFIA01000029.1"/>
</dbReference>
<dbReference type="PANTHER" id="PTHR30289:SF1">
    <property type="entry name" value="PEBP (PHOSPHATIDYLETHANOLAMINE-BINDING PROTEIN) FAMILY PROTEIN"/>
    <property type="match status" value="1"/>
</dbReference>
<dbReference type="SUPFAM" id="SSF49777">
    <property type="entry name" value="PEBP-like"/>
    <property type="match status" value="1"/>
</dbReference>
<dbReference type="Pfam" id="PF01161">
    <property type="entry name" value="PBP"/>
    <property type="match status" value="1"/>
</dbReference>
<dbReference type="PANTHER" id="PTHR30289">
    <property type="entry name" value="UNCHARACTERIZED PROTEIN YBCL-RELATED"/>
    <property type="match status" value="1"/>
</dbReference>
<keyword evidence="1" id="KW-0812">Transmembrane</keyword>
<protein>
    <recommendedName>
        <fullName evidence="4">YbhB/YbcL family Raf kinase inhibitor-like protein</fullName>
    </recommendedName>
</protein>
<dbReference type="EMBL" id="VFIA01000029">
    <property type="protein sequence ID" value="MBC3793624.1"/>
    <property type="molecule type" value="Genomic_DNA"/>
</dbReference>
<evidence type="ECO:0000256" key="1">
    <source>
        <dbReference type="SAM" id="Phobius"/>
    </source>
</evidence>
<keyword evidence="1" id="KW-0472">Membrane</keyword>
<organism evidence="2 3">
    <name type="scientific">Spirosoma utsteinense</name>
    <dbReference type="NCBI Taxonomy" id="2585773"/>
    <lineage>
        <taxon>Bacteria</taxon>
        <taxon>Pseudomonadati</taxon>
        <taxon>Bacteroidota</taxon>
        <taxon>Cytophagia</taxon>
        <taxon>Cytophagales</taxon>
        <taxon>Cytophagaceae</taxon>
        <taxon>Spirosoma</taxon>
    </lineage>
</organism>
<keyword evidence="1" id="KW-1133">Transmembrane helix</keyword>
<gene>
    <name evidence="2" type="ORF">FH603_4143</name>
</gene>
<sequence length="197" mass="21582">MRLISQILLGLFVVLVAVAVTMHWLARRGRENELAQLGTLRKTLTLSSSSFPPNGDLPVSCSCKGKELSPALLWENPDSGVGSYVVLVTDYDVPTPDYSLYNLSHWVVYNLPPSVRSLPEGVMPEQLRMLGARVGKNGTGGMKFIGPCPPIGRHAYVFRVYALDQVLSFTDLPGKQDVLEAMNGHVLGYGELTGYFQ</sequence>
<accession>A0ABR6WBH6</accession>
<dbReference type="CDD" id="cd00865">
    <property type="entry name" value="PEBP_bact_arch"/>
    <property type="match status" value="1"/>
</dbReference>
<dbReference type="Proteomes" id="UP000700732">
    <property type="component" value="Unassembled WGS sequence"/>
</dbReference>
<keyword evidence="3" id="KW-1185">Reference proteome</keyword>
<evidence type="ECO:0008006" key="4">
    <source>
        <dbReference type="Google" id="ProtNLM"/>
    </source>
</evidence>
<dbReference type="NCBIfam" id="TIGR00481">
    <property type="entry name" value="YbhB/YbcL family Raf kinase inhibitor-like protein"/>
    <property type="match status" value="1"/>
</dbReference>
<dbReference type="InterPro" id="IPR005247">
    <property type="entry name" value="YbhB_YbcL/LppC-like"/>
</dbReference>
<dbReference type="InterPro" id="IPR036610">
    <property type="entry name" value="PEBP-like_sf"/>
</dbReference>
<name>A0ABR6WBH6_9BACT</name>